<gene>
    <name evidence="2" type="ORF">SAMN05216167_101727</name>
</gene>
<keyword evidence="1" id="KW-1133">Transmembrane helix</keyword>
<dbReference type="InterPro" id="IPR008620">
    <property type="entry name" value="FixH"/>
</dbReference>
<evidence type="ECO:0000313" key="2">
    <source>
        <dbReference type="EMBL" id="SFC24447.1"/>
    </source>
</evidence>
<keyword evidence="1" id="KW-0812">Transmembrane</keyword>
<reference evidence="2 3" key="1">
    <citation type="submission" date="2016-10" db="EMBL/GenBank/DDBJ databases">
        <authorList>
            <person name="de Groot N.N."/>
        </authorList>
    </citation>
    <scope>NUCLEOTIDE SEQUENCE [LARGE SCALE GENOMIC DNA]</scope>
    <source>
        <strain evidence="2 3">DSM 26130</strain>
    </source>
</reference>
<dbReference type="Proteomes" id="UP000198598">
    <property type="component" value="Unassembled WGS sequence"/>
</dbReference>
<keyword evidence="3" id="KW-1185">Reference proteome</keyword>
<dbReference type="AlphaFoldDB" id="A0A1I1HK48"/>
<protein>
    <recommendedName>
        <fullName evidence="4">FixH protein</fullName>
    </recommendedName>
</protein>
<sequence length="140" mass="16297">MNWGKSIVLVFILFAGFIGTMVFLMTRQHIDLVRDDYYQDEIAYQQHIDRLARTARLPQAPSLRIDPVRQEIDLSMPADWQQGTLTFYRPSNRQQDQRITLSPGQQHVSTAKLGKGRWRAQLNWSAGGLSYFHEQTFTKL</sequence>
<name>A0A1I1HK48_9BACT</name>
<dbReference type="Pfam" id="PF05751">
    <property type="entry name" value="FixH"/>
    <property type="match status" value="1"/>
</dbReference>
<dbReference type="OrthoDB" id="1493774at2"/>
<accession>A0A1I1HK48</accession>
<feature type="transmembrane region" description="Helical" evidence="1">
    <location>
        <begin position="6"/>
        <end position="25"/>
    </location>
</feature>
<evidence type="ECO:0008006" key="4">
    <source>
        <dbReference type="Google" id="ProtNLM"/>
    </source>
</evidence>
<dbReference type="STRING" id="662367.SAMN05216167_101727"/>
<evidence type="ECO:0000313" key="3">
    <source>
        <dbReference type="Proteomes" id="UP000198598"/>
    </source>
</evidence>
<keyword evidence="1" id="KW-0472">Membrane</keyword>
<dbReference type="EMBL" id="FOLQ01000001">
    <property type="protein sequence ID" value="SFC24447.1"/>
    <property type="molecule type" value="Genomic_DNA"/>
</dbReference>
<evidence type="ECO:0000256" key="1">
    <source>
        <dbReference type="SAM" id="Phobius"/>
    </source>
</evidence>
<proteinExistence type="predicted"/>
<organism evidence="2 3">
    <name type="scientific">Spirosoma endophyticum</name>
    <dbReference type="NCBI Taxonomy" id="662367"/>
    <lineage>
        <taxon>Bacteria</taxon>
        <taxon>Pseudomonadati</taxon>
        <taxon>Bacteroidota</taxon>
        <taxon>Cytophagia</taxon>
        <taxon>Cytophagales</taxon>
        <taxon>Cytophagaceae</taxon>
        <taxon>Spirosoma</taxon>
    </lineage>
</organism>
<dbReference type="RefSeq" id="WP_093823056.1">
    <property type="nucleotide sequence ID" value="NZ_FOLQ01000001.1"/>
</dbReference>